<feature type="region of interest" description="Disordered" evidence="7">
    <location>
        <begin position="104"/>
        <end position="129"/>
    </location>
</feature>
<dbReference type="InterPro" id="IPR039428">
    <property type="entry name" value="NUOK/Mnh_C1-like"/>
</dbReference>
<evidence type="ECO:0000256" key="7">
    <source>
        <dbReference type="SAM" id="MobiDB-lite"/>
    </source>
</evidence>
<evidence type="ECO:0000256" key="3">
    <source>
        <dbReference type="ARBA" id="ARBA00022475"/>
    </source>
</evidence>
<dbReference type="InterPro" id="IPR050601">
    <property type="entry name" value="CPA3_antiporter_subunitC"/>
</dbReference>
<evidence type="ECO:0000256" key="8">
    <source>
        <dbReference type="SAM" id="Phobius"/>
    </source>
</evidence>
<evidence type="ECO:0000256" key="1">
    <source>
        <dbReference type="ARBA" id="ARBA00004651"/>
    </source>
</evidence>
<dbReference type="eggNOG" id="COG1006">
    <property type="taxonomic scope" value="Bacteria"/>
</dbReference>
<dbReference type="GO" id="GO:0005886">
    <property type="term" value="C:plasma membrane"/>
    <property type="evidence" value="ECO:0007669"/>
    <property type="project" value="UniProtKB-SubCell"/>
</dbReference>
<dbReference type="STRING" id="1294273.roselon_01750"/>
<protein>
    <submittedName>
        <fullName evidence="9">Na(+) H(+) antiporter subunit C</fullName>
    </submittedName>
</protein>
<dbReference type="PANTHER" id="PTHR34583">
    <property type="entry name" value="ANTIPORTER SUBUNIT MNHC2-RELATED"/>
    <property type="match status" value="1"/>
</dbReference>
<keyword evidence="10" id="KW-1185">Reference proteome</keyword>
<evidence type="ECO:0000313" key="9">
    <source>
        <dbReference type="EMBL" id="AHM04116.1"/>
    </source>
</evidence>
<comment type="similarity">
    <text evidence="2">Belongs to the CPA3 antiporters (TC 2.A.63) subunit C family.</text>
</comment>
<evidence type="ECO:0000256" key="4">
    <source>
        <dbReference type="ARBA" id="ARBA00022692"/>
    </source>
</evidence>
<dbReference type="RefSeq" id="WP_025311927.1">
    <property type="nucleotide sequence ID" value="NZ_CP004372.1"/>
</dbReference>
<feature type="transmembrane region" description="Helical" evidence="8">
    <location>
        <begin position="71"/>
        <end position="97"/>
    </location>
</feature>
<keyword evidence="6 8" id="KW-0472">Membrane</keyword>
<evidence type="ECO:0000256" key="6">
    <source>
        <dbReference type="ARBA" id="ARBA00023136"/>
    </source>
</evidence>
<name>W8S5K7_9RHOB</name>
<dbReference type="Gene3D" id="1.10.287.3510">
    <property type="match status" value="1"/>
</dbReference>
<dbReference type="NCBIfam" id="NF006573">
    <property type="entry name" value="PRK09094.1"/>
    <property type="match status" value="1"/>
</dbReference>
<dbReference type="AlphaFoldDB" id="W8S5K7"/>
<proteinExistence type="inferred from homology"/>
<dbReference type="Pfam" id="PF00420">
    <property type="entry name" value="Oxidored_q2"/>
    <property type="match status" value="1"/>
</dbReference>
<keyword evidence="5 8" id="KW-1133">Transmembrane helix</keyword>
<evidence type="ECO:0000256" key="2">
    <source>
        <dbReference type="ARBA" id="ARBA00010388"/>
    </source>
</evidence>
<evidence type="ECO:0000256" key="5">
    <source>
        <dbReference type="ARBA" id="ARBA00022989"/>
    </source>
</evidence>
<organism evidence="9 10">
    <name type="scientific">Roseicyclus elongatus DSM 19469</name>
    <dbReference type="NCBI Taxonomy" id="1294273"/>
    <lineage>
        <taxon>Bacteria</taxon>
        <taxon>Pseudomonadati</taxon>
        <taxon>Pseudomonadota</taxon>
        <taxon>Alphaproteobacteria</taxon>
        <taxon>Rhodobacterales</taxon>
        <taxon>Roseobacteraceae</taxon>
        <taxon>Roseicyclus</taxon>
    </lineage>
</organism>
<sequence length="129" mass="13676">MELIVASTVGTLTAGGVYLMLRLRTFPVILGLALLSYAVNVFIFASGRLAIDQSPILSRYGEASYTDPLPQALVLTAIVISFGMTAVLVMIGLGAYLEADSDRIDIEAETTEPDPQSDPARGAPEETKA</sequence>
<dbReference type="Proteomes" id="UP000019593">
    <property type="component" value="Chromosome"/>
</dbReference>
<keyword evidence="4 8" id="KW-0812">Transmembrane</keyword>
<dbReference type="PATRIC" id="fig|1294273.3.peg.1723"/>
<dbReference type="OrthoDB" id="9799219at2"/>
<dbReference type="HOGENOM" id="CLU_082058_3_0_5"/>
<dbReference type="KEGG" id="red:roselon_01750"/>
<accession>W8S5K7</accession>
<feature type="transmembrane region" description="Helical" evidence="8">
    <location>
        <begin position="28"/>
        <end position="51"/>
    </location>
</feature>
<evidence type="ECO:0000313" key="10">
    <source>
        <dbReference type="Proteomes" id="UP000019593"/>
    </source>
</evidence>
<reference evidence="9 10" key="1">
    <citation type="submission" date="2013-03" db="EMBL/GenBank/DDBJ databases">
        <authorList>
            <person name="Fiebig A."/>
            <person name="Goeker M."/>
            <person name="Klenk H.-P.P."/>
        </authorList>
    </citation>
    <scope>NUCLEOTIDE SEQUENCE [LARGE SCALE GENOMIC DNA]</scope>
    <source>
        <strain evidence="10">DSM 19469</strain>
    </source>
</reference>
<keyword evidence="3" id="KW-1003">Cell membrane</keyword>
<dbReference type="PANTHER" id="PTHR34583:SF2">
    <property type="entry name" value="ANTIPORTER SUBUNIT MNHC2-RELATED"/>
    <property type="match status" value="1"/>
</dbReference>
<gene>
    <name evidence="9" type="ORF">roselon_01750</name>
</gene>
<comment type="subcellular location">
    <subcellularLocation>
        <location evidence="1">Cell membrane</location>
        <topology evidence="1">Multi-pass membrane protein</topology>
    </subcellularLocation>
</comment>
<dbReference type="EMBL" id="CP004372">
    <property type="protein sequence ID" value="AHM04116.1"/>
    <property type="molecule type" value="Genomic_DNA"/>
</dbReference>